<accession>A0A1B9IIG6</accession>
<reference evidence="2" key="2">
    <citation type="submission" date="2013-12" db="EMBL/GenBank/DDBJ databases">
        <title>Evolution of pathogenesis and genome organization in the Tremellales.</title>
        <authorList>
            <person name="Cuomo C."/>
            <person name="Litvintseva A."/>
            <person name="Heitman J."/>
            <person name="Chen Y."/>
            <person name="Sun S."/>
            <person name="Springer D."/>
            <person name="Dromer F."/>
            <person name="Young S."/>
            <person name="Zeng Q."/>
            <person name="Chapman S."/>
            <person name="Gujja S."/>
            <person name="Saif S."/>
            <person name="Birren B."/>
        </authorList>
    </citation>
    <scope>NUCLEOTIDE SEQUENCE [LARGE SCALE GENOMIC DNA]</scope>
    <source>
        <strain evidence="2">CBS 10435</strain>
    </source>
</reference>
<proteinExistence type="predicted"/>
<keyword evidence="2" id="KW-1185">Reference proteome</keyword>
<evidence type="ECO:0000313" key="2">
    <source>
        <dbReference type="Proteomes" id="UP000092583"/>
    </source>
</evidence>
<dbReference type="AlphaFoldDB" id="A0A1B9IIG6"/>
<name>A0A1B9IIG6_9TREE</name>
<dbReference type="Proteomes" id="UP000092583">
    <property type="component" value="Unassembled WGS sequence"/>
</dbReference>
<evidence type="ECO:0000313" key="1">
    <source>
        <dbReference type="EMBL" id="OCF55190.1"/>
    </source>
</evidence>
<gene>
    <name evidence="1" type="ORF">L486_07303</name>
</gene>
<sequence length="129" mass="14656">MKEGFSIYLEYKRYATLANINDIHPPTGNTSGSQDIDTSSIFYPESTILREGSRLLDARNPNPSYKPAHIIHKISIVPGSLDSKHQIISIGRGTGDLNLADFERWEPQARKPRPVSWFDWMEKSVLARE</sequence>
<organism evidence="1 2">
    <name type="scientific">Kwoniella mangroviensis CBS 10435</name>
    <dbReference type="NCBI Taxonomy" id="1331196"/>
    <lineage>
        <taxon>Eukaryota</taxon>
        <taxon>Fungi</taxon>
        <taxon>Dikarya</taxon>
        <taxon>Basidiomycota</taxon>
        <taxon>Agaricomycotina</taxon>
        <taxon>Tremellomycetes</taxon>
        <taxon>Tremellales</taxon>
        <taxon>Cryptococcaceae</taxon>
        <taxon>Kwoniella</taxon>
    </lineage>
</organism>
<dbReference type="EMBL" id="KI669467">
    <property type="protein sequence ID" value="OCF55190.1"/>
    <property type="molecule type" value="Genomic_DNA"/>
</dbReference>
<reference evidence="1 2" key="1">
    <citation type="submission" date="2013-07" db="EMBL/GenBank/DDBJ databases">
        <title>The Genome Sequence of Kwoniella mangroviensis CBS10435.</title>
        <authorList>
            <consortium name="The Broad Institute Genome Sequencing Platform"/>
            <person name="Cuomo C."/>
            <person name="Litvintseva A."/>
            <person name="Chen Y."/>
            <person name="Heitman J."/>
            <person name="Sun S."/>
            <person name="Springer D."/>
            <person name="Dromer F."/>
            <person name="Young S.K."/>
            <person name="Zeng Q."/>
            <person name="Gargeya S."/>
            <person name="Fitzgerald M."/>
            <person name="Abouelleil A."/>
            <person name="Alvarado L."/>
            <person name="Berlin A.M."/>
            <person name="Chapman S.B."/>
            <person name="Dewar J."/>
            <person name="Goldberg J."/>
            <person name="Griggs A."/>
            <person name="Gujja S."/>
            <person name="Hansen M."/>
            <person name="Howarth C."/>
            <person name="Imamovic A."/>
            <person name="Larimer J."/>
            <person name="McCowan C."/>
            <person name="Murphy C."/>
            <person name="Pearson M."/>
            <person name="Priest M."/>
            <person name="Roberts A."/>
            <person name="Saif S."/>
            <person name="Shea T."/>
            <person name="Sykes S."/>
            <person name="Wortman J."/>
            <person name="Nusbaum C."/>
            <person name="Birren B."/>
        </authorList>
    </citation>
    <scope>NUCLEOTIDE SEQUENCE [LARGE SCALE GENOMIC DNA]</scope>
    <source>
        <strain evidence="1 2">CBS 10435</strain>
    </source>
</reference>
<protein>
    <submittedName>
        <fullName evidence="1">Uncharacterized protein</fullName>
    </submittedName>
</protein>